<comment type="caution">
    <text evidence="2">The sequence shown here is derived from an EMBL/GenBank/DDBJ whole genome shotgun (WGS) entry which is preliminary data.</text>
</comment>
<feature type="domain" description="Alpha-glutamyl/putrescinyl thymine pyrophosphorylase clade 3" evidence="1">
    <location>
        <begin position="34"/>
        <end position="308"/>
    </location>
</feature>
<name>A0A2V1HPT7_9MICO</name>
<evidence type="ECO:0000313" key="3">
    <source>
        <dbReference type="Proteomes" id="UP000244893"/>
    </source>
</evidence>
<dbReference type="Pfam" id="PF18746">
    <property type="entry name" value="aGPT-Pplase3"/>
    <property type="match status" value="1"/>
</dbReference>
<evidence type="ECO:0000259" key="1">
    <source>
        <dbReference type="Pfam" id="PF18746"/>
    </source>
</evidence>
<gene>
    <name evidence="2" type="ORF">DDQ50_12660</name>
</gene>
<protein>
    <recommendedName>
        <fullName evidence="1">Alpha-glutamyl/putrescinyl thymine pyrophosphorylase clade 3 domain-containing protein</fullName>
    </recommendedName>
</protein>
<accession>A0A2V1HPT7</accession>
<dbReference type="InterPro" id="IPR041271">
    <property type="entry name" value="AGPT-Pplase3"/>
</dbReference>
<keyword evidence="3" id="KW-1185">Reference proteome</keyword>
<sequence>MRANYADAAARIGAGLAAYEATNGPLLGIVAAEARETLIEQIIDSEQRVRYFQHLQARELDPASADPTGVAFDPLRAAIVHRDAGDYDEAVWMVFLFVHFGHHRTAGWQYARDVYGRLGDGQRWTWEETAGDPISFRLWLEAHQDKIRAGNGRFGNHRKYESLDAWSDGGTGTAVQSYVEWVLEAGGDHEERFAGLAELSPEERFDALFRQLRAVRRFGRVARFDYLTTLQRLALLEVRPPHSYLVPNGGPLYGACLLINGDPNVGSARDMQRTLLAIGTVAGIAPDVFEDAACNWQKSPMVYERFSG</sequence>
<evidence type="ECO:0000313" key="2">
    <source>
        <dbReference type="EMBL" id="PVZ94545.1"/>
    </source>
</evidence>
<dbReference type="OrthoDB" id="965955at2"/>
<proteinExistence type="predicted"/>
<dbReference type="EMBL" id="QEOP01000002">
    <property type="protein sequence ID" value="PVZ94545.1"/>
    <property type="molecule type" value="Genomic_DNA"/>
</dbReference>
<reference evidence="2 3" key="1">
    <citation type="submission" date="2018-05" db="EMBL/GenBank/DDBJ databases">
        <title>Amnibacterium sp. M8JJ-5, whole genome shotgun sequence.</title>
        <authorList>
            <person name="Tuo L."/>
        </authorList>
    </citation>
    <scope>NUCLEOTIDE SEQUENCE [LARGE SCALE GENOMIC DNA]</scope>
    <source>
        <strain evidence="2 3">M8JJ-5</strain>
    </source>
</reference>
<organism evidence="2 3">
    <name type="scientific">Amnibacterium flavum</name>
    <dbReference type="NCBI Taxonomy" id="2173173"/>
    <lineage>
        <taxon>Bacteria</taxon>
        <taxon>Bacillati</taxon>
        <taxon>Actinomycetota</taxon>
        <taxon>Actinomycetes</taxon>
        <taxon>Micrococcales</taxon>
        <taxon>Microbacteriaceae</taxon>
        <taxon>Amnibacterium</taxon>
    </lineage>
</organism>
<dbReference type="AlphaFoldDB" id="A0A2V1HPT7"/>
<dbReference type="RefSeq" id="WP_116757056.1">
    <property type="nucleotide sequence ID" value="NZ_JBHUEX010000001.1"/>
</dbReference>
<dbReference type="Proteomes" id="UP000244893">
    <property type="component" value="Unassembled WGS sequence"/>
</dbReference>